<keyword evidence="6" id="KW-1185">Reference proteome</keyword>
<evidence type="ECO:0000256" key="1">
    <source>
        <dbReference type="SAM" id="Coils"/>
    </source>
</evidence>
<comment type="caution">
    <text evidence="5">The sequence shown here is derived from an EMBL/GenBank/DDBJ whole genome shotgun (WGS) entry which is preliminary data.</text>
</comment>
<protein>
    <submittedName>
        <fullName evidence="5">DNA-binding Lrp family transcriptional regulator</fullName>
    </submittedName>
</protein>
<feature type="transmembrane region" description="Helical" evidence="3">
    <location>
        <begin position="151"/>
        <end position="173"/>
    </location>
</feature>
<feature type="compositionally biased region" description="Basic and acidic residues" evidence="2">
    <location>
        <begin position="2387"/>
        <end position="2404"/>
    </location>
</feature>
<dbReference type="EMBL" id="JACHIW010000001">
    <property type="protein sequence ID" value="MBB5153520.1"/>
    <property type="molecule type" value="Genomic_DNA"/>
</dbReference>
<feature type="region of interest" description="Disordered" evidence="2">
    <location>
        <begin position="1886"/>
        <end position="1905"/>
    </location>
</feature>
<evidence type="ECO:0000256" key="2">
    <source>
        <dbReference type="SAM" id="MobiDB-lite"/>
    </source>
</evidence>
<accession>A0A840Q0L9</accession>
<feature type="region of interest" description="Disordered" evidence="2">
    <location>
        <begin position="2265"/>
        <end position="2289"/>
    </location>
</feature>
<keyword evidence="5" id="KW-0238">DNA-binding</keyword>
<evidence type="ECO:0000313" key="6">
    <source>
        <dbReference type="Proteomes" id="UP000584374"/>
    </source>
</evidence>
<feature type="coiled-coil region" evidence="1">
    <location>
        <begin position="1700"/>
        <end position="1727"/>
    </location>
</feature>
<feature type="transmembrane region" description="Helical" evidence="3">
    <location>
        <begin position="112"/>
        <end position="139"/>
    </location>
</feature>
<feature type="region of interest" description="Disordered" evidence="2">
    <location>
        <begin position="2727"/>
        <end position="2782"/>
    </location>
</feature>
<dbReference type="GO" id="GO:0003677">
    <property type="term" value="F:DNA binding"/>
    <property type="evidence" value="ECO:0007669"/>
    <property type="project" value="UniProtKB-KW"/>
</dbReference>
<evidence type="ECO:0000256" key="3">
    <source>
        <dbReference type="SAM" id="Phobius"/>
    </source>
</evidence>
<feature type="transmembrane region" description="Helical" evidence="3">
    <location>
        <begin position="194"/>
        <end position="215"/>
    </location>
</feature>
<feature type="region of interest" description="Disordered" evidence="2">
    <location>
        <begin position="2803"/>
        <end position="2824"/>
    </location>
</feature>
<dbReference type="Pfam" id="PF25547">
    <property type="entry name" value="WXG100_2"/>
    <property type="match status" value="1"/>
</dbReference>
<evidence type="ECO:0000259" key="4">
    <source>
        <dbReference type="Pfam" id="PF25547"/>
    </source>
</evidence>
<feature type="compositionally biased region" description="Low complexity" evidence="2">
    <location>
        <begin position="571"/>
        <end position="581"/>
    </location>
</feature>
<name>A0A840Q0L9_9PSEU</name>
<feature type="region of interest" description="Disordered" evidence="2">
    <location>
        <begin position="1315"/>
        <end position="1348"/>
    </location>
</feature>
<dbReference type="Proteomes" id="UP000584374">
    <property type="component" value="Unassembled WGS sequence"/>
</dbReference>
<feature type="domain" description="Outer membrane channel protein CpnT-like N-terminal" evidence="4">
    <location>
        <begin position="23"/>
        <end position="141"/>
    </location>
</feature>
<feature type="compositionally biased region" description="Basic and acidic residues" evidence="2">
    <location>
        <begin position="1610"/>
        <end position="1629"/>
    </location>
</feature>
<evidence type="ECO:0000313" key="5">
    <source>
        <dbReference type="EMBL" id="MBB5153520.1"/>
    </source>
</evidence>
<proteinExistence type="predicted"/>
<feature type="region of interest" description="Disordered" evidence="2">
    <location>
        <begin position="2359"/>
        <end position="2418"/>
    </location>
</feature>
<feature type="region of interest" description="Disordered" evidence="2">
    <location>
        <begin position="491"/>
        <end position="581"/>
    </location>
</feature>
<feature type="compositionally biased region" description="Low complexity" evidence="2">
    <location>
        <begin position="491"/>
        <end position="517"/>
    </location>
</feature>
<feature type="region of interest" description="Disordered" evidence="2">
    <location>
        <begin position="2000"/>
        <end position="2031"/>
    </location>
</feature>
<keyword evidence="3" id="KW-0812">Transmembrane</keyword>
<feature type="region of interest" description="Disordered" evidence="2">
    <location>
        <begin position="2306"/>
        <end position="2327"/>
    </location>
</feature>
<keyword evidence="3" id="KW-1133">Transmembrane helix</keyword>
<keyword evidence="3" id="KW-0472">Membrane</keyword>
<feature type="region of interest" description="Disordered" evidence="2">
    <location>
        <begin position="2843"/>
        <end position="2883"/>
    </location>
</feature>
<feature type="compositionally biased region" description="Basic and acidic residues" evidence="2">
    <location>
        <begin position="382"/>
        <end position="397"/>
    </location>
</feature>
<feature type="region of interest" description="Disordered" evidence="2">
    <location>
        <begin position="2072"/>
        <end position="2110"/>
    </location>
</feature>
<dbReference type="InterPro" id="IPR057746">
    <property type="entry name" value="CpnT-like_N"/>
</dbReference>
<sequence>MAVLVPEEVRRLFQVLTGEDMTDADEDALFAVAAALEQGAAAVETLGPVVRDVVRRVRGEFSGKAADRFTERLAAFGPVLEPGAAGLRELAGFVRNLALQVQYLKFVTVGSLLLLLAEIAWAVSMAGLTAGASMAWLAARFAVMRFLLSRWWGQLFMRLAVAQIVGIGLQLVVEVGAQGAQFALGTRKKWDGELTTMAVGVGSFGALLAVPLSALGNVVGNAITKVLVRGLGDEIDAEVLAAAAKHAAEEHAQLYPLSSMARFADVVSKSLDDYTRMSVRAMWAARFGHGLGESLEEGLAEMFGEAGYGALSGQGAQWNPFSFTAGLSEAVGSGIGNLTGLALRGQLIPPGRAQDAAGGEKDSGSTDTDTSESLWVNSGSQTDEKTGFLESLSEKSDSPSGVSGASWHEADAAAPGVLRDADRPGTPPPPYSPLHGDDLDRSDLPVPGGAVTIGGAGVDGPPPAYKADAQAGVALTYVDHADALPVEKPSTDAIDASSASSDTATSQTTSSVAGVVSDTEGGATLQNQGSAGGEATGPGPPVAAGSGAAGAMNADASRLGEDAPQSPVSPDSSLLPGVSGVVSSGDPMLGEVPAGLPAGAVRVSVPVDAVSGGGVAEYVRGRVRDIGAGPVVLVSGSGAGVVVSSGQASEAARGVGRDVVALMAERGPRWMRFAPDGSRPRPLGGPWPVVAPKQAGQGHDGPNALASSSIAVPAGAADTVAARPSEAGRAETESAVTGPHFAAHDTSAMSDAGMPRQDERAPVAVAEWTDSELRREVERARSVGGLRDVAVGIVRATHDVAALARGDAGVPLDDVMALVAARVDGAGRAEAVRFSLELADRLGTHGTGLAVRAGAGQGTGEDAPVFGRPAGGGEAGSGNEAAAWAFGFDPGVAESGEDRRAWAVDPMAAGPSLDSAWGAALGASVAEDGVERTRLVSELWRLVGSLRELLVGAPEGYMPRLRGRVGLWSETLGRGGFDGAALVDLRKRVNDAGALVERMRNDLGSRGVTELFQGADAGFGASGEYVNPDVAEPSVSVGDAWCGGGAAVGGGNARKRGRADDEADEGVLRGRVRTRVVAGDSDSPASEEAGRLGSAAQLREAARMEARRARDAGKPYSQGELADQFGKSVTWAKARLREIRDEGGVTRREAVAEEREREWEAARVEARRARDAGEPYTGETLAEKFGKGAGWGWQRLAEIRAERGEEYSEREREAARVEARRARDAGKPYSQGELADKFGKSVTWAKARLREIRGEGGLTRLSFREQERERESEAVRVEARRARDAGEPYTGETLAKKFGKSAAWGWRRLAEIKDEGGPTGQALTEQGEAARAAGRARDAGEPYNSEALGTNFGTATERDWARLAEIGREGRVPQREVWADEREAARVEARRARDVGRPYTRMELAEKFGKSKKWGRTRLKEIRDEGGVTRWEWEVQEGERLREAARVEARRARDVGGPHTGETLAEKFGKSTKWGRTRLKEIREEEGVPPVGDEREWVRVDERRARDAGEPYIGETLTEKFGKSAVWARKRLAEITDEGGVTRKELAAREAERLWEEARVEARRARDAGEPYTSVALGKRFGKSSEWGRNRLKEIRDEGGVTRQELSAQEGERLREAAREEARRARDAGEPYTSAELGSKFGKTERWARYRLAEIKDEGGAGSGALFEWDQEAARAEARRADAGKPYTDADLGKKFGKSARRARNRLKEVQDEGDVTREEVVAEEREAARAEARRARDAGEPYTGETLGKKFGKGVTWGKERLAEIKDEGDVTREEVVAEEREAARAEARRARDAGEPYTGETLGKKFGKGVTWGKERLAEIKDEGDVTREEVVAEEREAARAEARRARDAGEPYTGETLGKKFGKSATWGRERLREIRDEVDRSVGEVPSSGIGVPPEVGPSADVAAESEHGSESLVVAEWAELDFRREVERARSVGGPREVAVGIVRGTHDVVALARGDVGVSLDDVVALVAARVDGVGRVEAVRFSRKLADRLGTQGTGLGIRAGAGPDPQADVSVPEDPAATEPAETPMTWTLDLDVASALDSLEVAGWSWGDGPGAGADDAGQLAFGSAAADDPGVGGMDAAASGSGGREDDSADEGAARRPVGPEANVPILKEFGLTAETDEWRTARVEGWSARLARGESAGVDVAALRRRVGQAVHLLERVRAELSGLAVEPAVVGPSAVEKVVEAVASPGSREVAATIVRGTHDVVRLARQGALDAVVGRVAARIREFGRDEALRHSRELAAELGTEGNALTVHAGAGADSPAAARQSGSAESAGGPPTVDLSESALERALLEWADSAGGAGSWSVDPSSAGPSLGIERDATLSGQAGGAATKGTPGADLVAAQSSAAQVSAQSSVDGSSDEGTESAGASGRPVLRAEGVGREEAWAELRRARDAGQPHTARSLGEALGKSKRWARDRLAEFRRREGVTTEDQHDARLEEVWAEVRRARDAGEPHNGATLATRFGKGSWWGRQRLAEFRRREGATAEDPHDAGLEDVWVELRRARDAGEPHTGATLAAKFGKSVTWGGQRLAEFRRSEGGTTQAQLAQQDWDAELAEWRRARDAGEPHTGATLAAKFGRGTSWGQRRIREFRIMEGIIVSPDAAKQQRGAELEQVWAELGRARDAGESYTGTTLGAKFGKGRKWGDRRLAEFRGRTGDNGPARVTTRQSRKNLEPVWAEVRRARDAGEPHTGVSLARAFGKSSSWGRARLAEFRTAEASGSALDASGPGDAAPAEDVSAARADVPGERSPVGEESAGVGGSSGVDAAPMDDTFDPLASESVRSLLAWAAEPLGGVEPWSVVPSSAAPLLDPRRATNDEIGWGETFDADTAVHALAETPSIGERGGRKRGADDSGDEGAARKAGGPRRLSWPRSPG</sequence>
<feature type="compositionally biased region" description="Low complexity" evidence="2">
    <location>
        <begin position="542"/>
        <end position="557"/>
    </location>
</feature>
<organism evidence="5 6">
    <name type="scientific">Saccharopolyspora phatthalungensis</name>
    <dbReference type="NCBI Taxonomy" id="664693"/>
    <lineage>
        <taxon>Bacteria</taxon>
        <taxon>Bacillati</taxon>
        <taxon>Actinomycetota</taxon>
        <taxon>Actinomycetes</taxon>
        <taxon>Pseudonocardiales</taxon>
        <taxon>Pseudonocardiaceae</taxon>
        <taxon>Saccharopolyspora</taxon>
    </lineage>
</organism>
<reference evidence="5 6" key="1">
    <citation type="submission" date="2020-08" db="EMBL/GenBank/DDBJ databases">
        <title>Sequencing the genomes of 1000 actinobacteria strains.</title>
        <authorList>
            <person name="Klenk H.-P."/>
        </authorList>
    </citation>
    <scope>NUCLEOTIDE SEQUENCE [LARGE SCALE GENOMIC DNA]</scope>
    <source>
        <strain evidence="5 6">DSM 45584</strain>
    </source>
</reference>
<feature type="region of interest" description="Disordered" evidence="2">
    <location>
        <begin position="1599"/>
        <end position="1636"/>
    </location>
</feature>
<keyword evidence="1" id="KW-0175">Coiled coil</keyword>
<feature type="region of interest" description="Disordered" evidence="2">
    <location>
        <begin position="349"/>
        <end position="464"/>
    </location>
</feature>
<gene>
    <name evidence="5" type="ORF">BJ970_001054</name>
</gene>
<dbReference type="RefSeq" id="WP_184724382.1">
    <property type="nucleotide sequence ID" value="NZ_JACHIW010000001.1"/>
</dbReference>